<proteinExistence type="predicted"/>
<accession>A0ACC0EIN5</accession>
<dbReference type="EMBL" id="CM045869">
    <property type="protein sequence ID" value="KAI7954527.1"/>
    <property type="molecule type" value="Genomic_DNA"/>
</dbReference>
<sequence length="72" mass="8197">MSNLISEVSRIFRHLNSTLFVIIYIALSFPLSFVFVHSKLFTQLSPFTPALSNALLSSLNLTYRHNVITLIK</sequence>
<organism evidence="1 2">
    <name type="scientific">Puccinia striiformis f. sp. tritici</name>
    <dbReference type="NCBI Taxonomy" id="168172"/>
    <lineage>
        <taxon>Eukaryota</taxon>
        <taxon>Fungi</taxon>
        <taxon>Dikarya</taxon>
        <taxon>Basidiomycota</taxon>
        <taxon>Pucciniomycotina</taxon>
        <taxon>Pucciniomycetes</taxon>
        <taxon>Pucciniales</taxon>
        <taxon>Pucciniaceae</taxon>
        <taxon>Puccinia</taxon>
    </lineage>
</organism>
<evidence type="ECO:0000313" key="1">
    <source>
        <dbReference type="EMBL" id="KAI7954527.1"/>
    </source>
</evidence>
<protein>
    <submittedName>
        <fullName evidence="1">Uncharacterized protein</fullName>
    </submittedName>
</protein>
<comment type="caution">
    <text evidence="1">The sequence shown here is derived from an EMBL/GenBank/DDBJ whole genome shotgun (WGS) entry which is preliminary data.</text>
</comment>
<reference evidence="2" key="2">
    <citation type="journal article" date="2018" name="Mol. Plant Microbe Interact.">
        <title>Genome sequence resources for the wheat stripe rust pathogen (Puccinia striiformis f. sp. tritici) and the barley stripe rust pathogen (Puccinia striiformis f. sp. hordei).</title>
        <authorList>
            <person name="Xia C."/>
            <person name="Wang M."/>
            <person name="Yin C."/>
            <person name="Cornejo O.E."/>
            <person name="Hulbert S.H."/>
            <person name="Chen X."/>
        </authorList>
    </citation>
    <scope>NUCLEOTIDE SEQUENCE [LARGE SCALE GENOMIC DNA]</scope>
    <source>
        <strain evidence="2">93-210</strain>
    </source>
</reference>
<dbReference type="Proteomes" id="UP001060170">
    <property type="component" value="Chromosome 5"/>
</dbReference>
<name>A0ACC0EIN5_9BASI</name>
<gene>
    <name evidence="1" type="ORF">MJO28_004927</name>
</gene>
<keyword evidence="2" id="KW-1185">Reference proteome</keyword>
<evidence type="ECO:0000313" key="2">
    <source>
        <dbReference type="Proteomes" id="UP001060170"/>
    </source>
</evidence>
<reference evidence="2" key="1">
    <citation type="journal article" date="2018" name="BMC Genomics">
        <title>Genomic insights into host adaptation between the wheat stripe rust pathogen (Puccinia striiformis f. sp. tritici) and the barley stripe rust pathogen (Puccinia striiformis f. sp. hordei).</title>
        <authorList>
            <person name="Xia C."/>
            <person name="Wang M."/>
            <person name="Yin C."/>
            <person name="Cornejo O.E."/>
            <person name="Hulbert S.H."/>
            <person name="Chen X."/>
        </authorList>
    </citation>
    <scope>NUCLEOTIDE SEQUENCE [LARGE SCALE GENOMIC DNA]</scope>
    <source>
        <strain evidence="2">93-210</strain>
    </source>
</reference>
<reference evidence="1 2" key="3">
    <citation type="journal article" date="2022" name="Microbiol. Spectr.">
        <title>Folding features and dynamics of 3D genome architecture in plant fungal pathogens.</title>
        <authorList>
            <person name="Xia C."/>
        </authorList>
    </citation>
    <scope>NUCLEOTIDE SEQUENCE [LARGE SCALE GENOMIC DNA]</scope>
    <source>
        <strain evidence="1 2">93-210</strain>
    </source>
</reference>